<feature type="domain" description="3-hydroxyisobutyrate dehydrogenase-like NAD-binding" evidence="6">
    <location>
        <begin position="160"/>
        <end position="278"/>
    </location>
</feature>
<dbReference type="PANTHER" id="PTHR22981:SF80">
    <property type="entry name" value="BLR4309 PROTEIN"/>
    <property type="match status" value="1"/>
</dbReference>
<dbReference type="SUPFAM" id="SSF51735">
    <property type="entry name" value="NAD(P)-binding Rossmann-fold domains"/>
    <property type="match status" value="1"/>
</dbReference>
<feature type="domain" description="6-phosphogluconate dehydrogenase NADP-binding" evidence="5">
    <location>
        <begin position="3"/>
        <end position="145"/>
    </location>
</feature>
<dbReference type="OrthoDB" id="3185659at2"/>
<evidence type="ECO:0000313" key="7">
    <source>
        <dbReference type="EMBL" id="AMM31586.1"/>
    </source>
</evidence>
<dbReference type="RefSeq" id="WP_066495774.1">
    <property type="nucleotide sequence ID" value="NZ_BJMO01000101.1"/>
</dbReference>
<dbReference type="Gene3D" id="3.40.50.720">
    <property type="entry name" value="NAD(P)-binding Rossmann-like Domain"/>
    <property type="match status" value="1"/>
</dbReference>
<dbReference type="InterPro" id="IPR008927">
    <property type="entry name" value="6-PGluconate_DH-like_C_sf"/>
</dbReference>
<dbReference type="InterPro" id="IPR036291">
    <property type="entry name" value="NAD(P)-bd_dom_sf"/>
</dbReference>
<proteinExistence type="inferred from homology"/>
<evidence type="ECO:0000256" key="1">
    <source>
        <dbReference type="ARBA" id="ARBA00009080"/>
    </source>
</evidence>
<dbReference type="EMBL" id="CP014518">
    <property type="protein sequence ID" value="AMM31586.1"/>
    <property type="molecule type" value="Genomic_DNA"/>
</dbReference>
<evidence type="ECO:0000259" key="5">
    <source>
        <dbReference type="Pfam" id="PF03446"/>
    </source>
</evidence>
<dbReference type="Proteomes" id="UP000070134">
    <property type="component" value="Chromosome"/>
</dbReference>
<dbReference type="Pfam" id="PF03446">
    <property type="entry name" value="NAD_binding_2"/>
    <property type="match status" value="1"/>
</dbReference>
<evidence type="ECO:0000256" key="2">
    <source>
        <dbReference type="ARBA" id="ARBA00023002"/>
    </source>
</evidence>
<evidence type="ECO:0000256" key="4">
    <source>
        <dbReference type="PIRSR" id="PIRSR000103-1"/>
    </source>
</evidence>
<comment type="similarity">
    <text evidence="1">Belongs to the HIBADH-related family.</text>
</comment>
<dbReference type="InterPro" id="IPR029154">
    <property type="entry name" value="HIBADH-like_NADP-bd"/>
</dbReference>
<reference evidence="7 8" key="1">
    <citation type="submission" date="2016-02" db="EMBL/GenBank/DDBJ databases">
        <title>Complete genome of Sinomonas atrocyanea KCTC 3377.</title>
        <authorList>
            <person name="Kim K.M."/>
        </authorList>
    </citation>
    <scope>NUCLEOTIDE SEQUENCE [LARGE SCALE GENOMIC DNA]</scope>
    <source>
        <strain evidence="7 8">KCTC 3377</strain>
    </source>
</reference>
<dbReference type="PIRSF" id="PIRSF000103">
    <property type="entry name" value="HIBADH"/>
    <property type="match status" value="1"/>
</dbReference>
<sequence>MSKVAVIGLGTMGCRIAAALAGAGNEVKGFDLADGAVAVARDAGVTVSGSEQEAVADAEIVVLSLPRPVHVIAATRNGLRAPEGALVVDLSTIDPGSARQAQANLADRKIGYVDAPVLGRPESIGKWTLACGGTDGDLDRVEALMVGPVARKVARIGEVGSGSVVKILNNMMFGAINATTAEALNACQLAGVDPAVFVETVAESGAATVSNLFRELAPKIVAGDYDPAFSLALLSKDVQLALDLQRSVGAFGPIAHSVAAVNEVGLNNDLGDMDTGVVHRVYRANSRGGEPR</sequence>
<accession>A0A126ZXH9</accession>
<keyword evidence="8" id="KW-1185">Reference proteome</keyword>
<dbReference type="GO" id="GO:0050661">
    <property type="term" value="F:NADP binding"/>
    <property type="evidence" value="ECO:0007669"/>
    <property type="project" value="InterPro"/>
</dbReference>
<dbReference type="SUPFAM" id="SSF48179">
    <property type="entry name" value="6-phosphogluconate dehydrogenase C-terminal domain-like"/>
    <property type="match status" value="1"/>
</dbReference>
<dbReference type="InterPro" id="IPR006115">
    <property type="entry name" value="6PGDH_NADP-bd"/>
</dbReference>
<keyword evidence="3" id="KW-0520">NAD</keyword>
<evidence type="ECO:0000313" key="8">
    <source>
        <dbReference type="Proteomes" id="UP000070134"/>
    </source>
</evidence>
<gene>
    <name evidence="7" type="ORF">SA2016_0898</name>
</gene>
<dbReference type="GO" id="GO:0051287">
    <property type="term" value="F:NAD binding"/>
    <property type="evidence" value="ECO:0007669"/>
    <property type="project" value="InterPro"/>
</dbReference>
<dbReference type="STRING" id="37927.SA2016_0898"/>
<evidence type="ECO:0008006" key="9">
    <source>
        <dbReference type="Google" id="ProtNLM"/>
    </source>
</evidence>
<evidence type="ECO:0000256" key="3">
    <source>
        <dbReference type="ARBA" id="ARBA00023027"/>
    </source>
</evidence>
<dbReference type="Gene3D" id="1.10.1040.10">
    <property type="entry name" value="N-(1-d-carboxylethyl)-l-norvaline Dehydrogenase, domain 2"/>
    <property type="match status" value="1"/>
</dbReference>
<dbReference type="GO" id="GO:0016616">
    <property type="term" value="F:oxidoreductase activity, acting on the CH-OH group of donors, NAD or NADP as acceptor"/>
    <property type="evidence" value="ECO:0007669"/>
    <property type="project" value="TreeGrafter"/>
</dbReference>
<protein>
    <recommendedName>
        <fullName evidence="9">3-hydroxyisobutyrate dehydrogenase</fullName>
    </recommendedName>
</protein>
<name>A0A126ZXH9_9MICC</name>
<dbReference type="PANTHER" id="PTHR22981">
    <property type="entry name" value="3-HYDROXYISOBUTYRATE DEHYDROGENASE-RELATED"/>
    <property type="match status" value="1"/>
</dbReference>
<organism evidence="7 8">
    <name type="scientific">Sinomonas atrocyanea</name>
    <dbReference type="NCBI Taxonomy" id="37927"/>
    <lineage>
        <taxon>Bacteria</taxon>
        <taxon>Bacillati</taxon>
        <taxon>Actinomycetota</taxon>
        <taxon>Actinomycetes</taxon>
        <taxon>Micrococcales</taxon>
        <taxon>Micrococcaceae</taxon>
        <taxon>Sinomonas</taxon>
    </lineage>
</organism>
<evidence type="ECO:0000259" key="6">
    <source>
        <dbReference type="Pfam" id="PF14833"/>
    </source>
</evidence>
<feature type="active site" evidence="4">
    <location>
        <position position="166"/>
    </location>
</feature>
<dbReference type="AlphaFoldDB" id="A0A126ZXH9"/>
<dbReference type="KEGG" id="satk:SA2016_0898"/>
<dbReference type="InterPro" id="IPR013328">
    <property type="entry name" value="6PGD_dom2"/>
</dbReference>
<dbReference type="Pfam" id="PF14833">
    <property type="entry name" value="NAD_binding_11"/>
    <property type="match status" value="1"/>
</dbReference>
<dbReference type="InterPro" id="IPR015815">
    <property type="entry name" value="HIBADH-related"/>
</dbReference>
<keyword evidence="2" id="KW-0560">Oxidoreductase</keyword>